<dbReference type="Proteomes" id="UP000008021">
    <property type="component" value="Chromosome 3"/>
</dbReference>
<keyword evidence="1" id="KW-1133">Transmembrane helix</keyword>
<evidence type="ECO:0000313" key="2">
    <source>
        <dbReference type="EnsemblPlants" id="OMERI03G14520.1"/>
    </source>
</evidence>
<dbReference type="HOGENOM" id="CLU_2065233_0_0_1"/>
<evidence type="ECO:0000256" key="1">
    <source>
        <dbReference type="SAM" id="Phobius"/>
    </source>
</evidence>
<evidence type="ECO:0000313" key="3">
    <source>
        <dbReference type="Proteomes" id="UP000008021"/>
    </source>
</evidence>
<reference evidence="2" key="1">
    <citation type="submission" date="2015-04" db="UniProtKB">
        <authorList>
            <consortium name="EnsemblPlants"/>
        </authorList>
    </citation>
    <scope>IDENTIFICATION</scope>
</reference>
<organism evidence="2">
    <name type="scientific">Oryza meridionalis</name>
    <dbReference type="NCBI Taxonomy" id="40149"/>
    <lineage>
        <taxon>Eukaryota</taxon>
        <taxon>Viridiplantae</taxon>
        <taxon>Streptophyta</taxon>
        <taxon>Embryophyta</taxon>
        <taxon>Tracheophyta</taxon>
        <taxon>Spermatophyta</taxon>
        <taxon>Magnoliopsida</taxon>
        <taxon>Liliopsida</taxon>
        <taxon>Poales</taxon>
        <taxon>Poaceae</taxon>
        <taxon>BOP clade</taxon>
        <taxon>Oryzoideae</taxon>
        <taxon>Oryzeae</taxon>
        <taxon>Oryzinae</taxon>
        <taxon>Oryza</taxon>
    </lineage>
</organism>
<dbReference type="AlphaFoldDB" id="A0A0E0D014"/>
<feature type="transmembrane region" description="Helical" evidence="1">
    <location>
        <begin position="32"/>
        <end position="52"/>
    </location>
</feature>
<name>A0A0E0D014_9ORYZ</name>
<proteinExistence type="predicted"/>
<keyword evidence="1" id="KW-0472">Membrane</keyword>
<protein>
    <submittedName>
        <fullName evidence="2">Uncharacterized protein</fullName>
    </submittedName>
</protein>
<accession>A0A0E0D014</accession>
<keyword evidence="1" id="KW-0812">Transmembrane</keyword>
<keyword evidence="3" id="KW-1185">Reference proteome</keyword>
<sequence>MRRIDQGRRKEEGCGSAMLAVMMVVSRQFEQVFFQALLKMLGHAIYIYYMLITPYLVSFLSSHPAGNCELLLCRVQLPCWYFICNTWTNLLCHVLRRLCMTGRYFQVYEDSTLKDVNVT</sequence>
<dbReference type="Gramene" id="OMERI03G14520.1">
    <property type="protein sequence ID" value="OMERI03G14520.1"/>
    <property type="gene ID" value="OMERI03G14520"/>
</dbReference>
<reference evidence="2" key="2">
    <citation type="submission" date="2018-05" db="EMBL/GenBank/DDBJ databases">
        <title>OmerRS3 (Oryza meridionalis Reference Sequence Version 3).</title>
        <authorList>
            <person name="Zhang J."/>
            <person name="Kudrna D."/>
            <person name="Lee S."/>
            <person name="Talag J."/>
            <person name="Welchert J."/>
            <person name="Wing R.A."/>
        </authorList>
    </citation>
    <scope>NUCLEOTIDE SEQUENCE [LARGE SCALE GENOMIC DNA]</scope>
    <source>
        <strain evidence="2">cv. OR44</strain>
    </source>
</reference>
<dbReference type="EnsemblPlants" id="OMERI03G14520.1">
    <property type="protein sequence ID" value="OMERI03G14520.1"/>
    <property type="gene ID" value="OMERI03G14520"/>
</dbReference>